<gene>
    <name evidence="3" type="primary">LOC100179709</name>
</gene>
<dbReference type="RefSeq" id="XP_002124728.2">
    <property type="nucleotide sequence ID" value="XM_002124692.5"/>
</dbReference>
<reference evidence="3" key="2">
    <citation type="submission" date="2025-08" db="UniProtKB">
        <authorList>
            <consortium name="Ensembl"/>
        </authorList>
    </citation>
    <scope>IDENTIFICATION</scope>
</reference>
<evidence type="ECO:0000313" key="4">
    <source>
        <dbReference type="Proteomes" id="UP000008144"/>
    </source>
</evidence>
<dbReference type="KEGG" id="cin:100179709"/>
<protein>
    <submittedName>
        <fullName evidence="3">Coiled-coil domain-containing protein 89-like</fullName>
    </submittedName>
</protein>
<dbReference type="OrthoDB" id="9449337at2759"/>
<dbReference type="HOGENOM" id="CLU_930516_0_0_1"/>
<reference evidence="3" key="3">
    <citation type="submission" date="2025-09" db="UniProtKB">
        <authorList>
            <consortium name="Ensembl"/>
        </authorList>
    </citation>
    <scope>IDENTIFICATION</scope>
</reference>
<accession>A0A1W2WCE8</accession>
<dbReference type="OMA" id="QEVRCEN"/>
<dbReference type="GeneID" id="100179709"/>
<sequence>MTSSALTTYHNSSPSHQTWDSALADVLSVLRIQYRNDDDVMLFLTEPDKLKQLQYSTAAKMEWNRRVIKEEMDSGIHSPPRSRRIAKEVAIDYIRRYLDGEEERMDLVRKIQVVTSERNAAMESVIELEREMKRLKDESVASNCENDNLKGDIEKLRTDVAAFRTDNQEFRTENLKTKEENEHLRGENTKLRDENKKLRLENQDLRNENGALRSENQKVRGDNVKLRDETGDMRSENMKLRNENQAVRDENQEVRCENLKVRDNNLSLRGENDRFRSVNEALLSENKRYTRDTLELNAREDEMRMLVNVMQSLLAGKGEMRSESIRVDEQAEEEDI</sequence>
<feature type="coiled-coil region" evidence="2">
    <location>
        <begin position="111"/>
        <end position="257"/>
    </location>
</feature>
<dbReference type="Gene3D" id="1.20.58.130">
    <property type="match status" value="1"/>
</dbReference>
<dbReference type="InParanoid" id="F6VWA2"/>
<dbReference type="PANTHER" id="PTHR23143:SF30">
    <property type="entry name" value="SPERMATID ASSOCIATED LIKE"/>
    <property type="match status" value="1"/>
</dbReference>
<dbReference type="InterPro" id="IPR026737">
    <property type="entry name" value="GOLGA6L"/>
</dbReference>
<dbReference type="PANTHER" id="PTHR23143">
    <property type="entry name" value="TRICHOHYALIN-RELATED"/>
    <property type="match status" value="1"/>
</dbReference>
<proteinExistence type="inferred from homology"/>
<organism evidence="3 4">
    <name type="scientific">Ciona intestinalis</name>
    <name type="common">Transparent sea squirt</name>
    <name type="synonym">Ascidia intestinalis</name>
    <dbReference type="NCBI Taxonomy" id="7719"/>
    <lineage>
        <taxon>Eukaryota</taxon>
        <taxon>Metazoa</taxon>
        <taxon>Chordata</taxon>
        <taxon>Tunicata</taxon>
        <taxon>Ascidiacea</taxon>
        <taxon>Phlebobranchia</taxon>
        <taxon>Cionidae</taxon>
        <taxon>Ciona</taxon>
    </lineage>
</organism>
<comment type="similarity">
    <text evidence="1">Belongs to the GOLGA6 family.</text>
</comment>
<dbReference type="AlphaFoldDB" id="F6VWA2"/>
<keyword evidence="4" id="KW-1185">Reference proteome</keyword>
<evidence type="ECO:0000256" key="2">
    <source>
        <dbReference type="SAM" id="Coils"/>
    </source>
</evidence>
<dbReference type="Proteomes" id="UP000008144">
    <property type="component" value="Unassembled WGS sequence"/>
</dbReference>
<reference evidence="4" key="1">
    <citation type="journal article" date="2002" name="Science">
        <title>The draft genome of Ciona intestinalis: insights into chordate and vertebrate origins.</title>
        <authorList>
            <person name="Dehal P."/>
            <person name="Satou Y."/>
            <person name="Campbell R.K."/>
            <person name="Chapman J."/>
            <person name="Degnan B."/>
            <person name="De Tomaso A."/>
            <person name="Davidson B."/>
            <person name="Di Gregorio A."/>
            <person name="Gelpke M."/>
            <person name="Goodstein D.M."/>
            <person name="Harafuji N."/>
            <person name="Hastings K.E."/>
            <person name="Ho I."/>
            <person name="Hotta K."/>
            <person name="Huang W."/>
            <person name="Kawashima T."/>
            <person name="Lemaire P."/>
            <person name="Martinez D."/>
            <person name="Meinertzhagen I.A."/>
            <person name="Necula S."/>
            <person name="Nonaka M."/>
            <person name="Putnam N."/>
            <person name="Rash S."/>
            <person name="Saiga H."/>
            <person name="Satake M."/>
            <person name="Terry A."/>
            <person name="Yamada L."/>
            <person name="Wang H.G."/>
            <person name="Awazu S."/>
            <person name="Azumi K."/>
            <person name="Boore J."/>
            <person name="Branno M."/>
            <person name="Chin-Bow S."/>
            <person name="DeSantis R."/>
            <person name="Doyle S."/>
            <person name="Francino P."/>
            <person name="Keys D.N."/>
            <person name="Haga S."/>
            <person name="Hayashi H."/>
            <person name="Hino K."/>
            <person name="Imai K.S."/>
            <person name="Inaba K."/>
            <person name="Kano S."/>
            <person name="Kobayashi K."/>
            <person name="Kobayashi M."/>
            <person name="Lee B.I."/>
            <person name="Makabe K.W."/>
            <person name="Manohar C."/>
            <person name="Matassi G."/>
            <person name="Medina M."/>
            <person name="Mochizuki Y."/>
            <person name="Mount S."/>
            <person name="Morishita T."/>
            <person name="Miura S."/>
            <person name="Nakayama A."/>
            <person name="Nishizaka S."/>
            <person name="Nomoto H."/>
            <person name="Ohta F."/>
            <person name="Oishi K."/>
            <person name="Rigoutsos I."/>
            <person name="Sano M."/>
            <person name="Sasaki A."/>
            <person name="Sasakura Y."/>
            <person name="Shoguchi E."/>
            <person name="Shin-i T."/>
            <person name="Spagnuolo A."/>
            <person name="Stainier D."/>
            <person name="Suzuki M.M."/>
            <person name="Tassy O."/>
            <person name="Takatori N."/>
            <person name="Tokuoka M."/>
            <person name="Yagi K."/>
            <person name="Yoshizaki F."/>
            <person name="Wada S."/>
            <person name="Zhang C."/>
            <person name="Hyatt P.D."/>
            <person name="Larimer F."/>
            <person name="Detter C."/>
            <person name="Doggett N."/>
            <person name="Glavina T."/>
            <person name="Hawkins T."/>
            <person name="Richardson P."/>
            <person name="Lucas S."/>
            <person name="Kohara Y."/>
            <person name="Levine M."/>
            <person name="Satoh N."/>
            <person name="Rokhsar D.S."/>
        </authorList>
    </citation>
    <scope>NUCLEOTIDE SEQUENCE [LARGE SCALE GENOMIC DNA]</scope>
</reference>
<dbReference type="GeneTree" id="ENSGT01050000248019"/>
<name>F6VWA2_CIOIN</name>
<keyword evidence="2" id="KW-0175">Coiled coil</keyword>
<evidence type="ECO:0000256" key="1">
    <source>
        <dbReference type="ARBA" id="ARBA00008368"/>
    </source>
</evidence>
<dbReference type="Ensembl" id="ENSCINT00000027924.2">
    <property type="protein sequence ID" value="ENSCINP00000027678.2"/>
    <property type="gene ID" value="ENSCING00000015730.2"/>
</dbReference>
<evidence type="ECO:0000313" key="3">
    <source>
        <dbReference type="Ensembl" id="ENSCINP00000027678.2"/>
    </source>
</evidence>
<accession>F6VWA2</accession>